<gene>
    <name evidence="6 11" type="primary">mnmE</name>
    <name evidence="6" type="synonym">trmE</name>
    <name evidence="11" type="ORF">WEOB_302</name>
</gene>
<dbReference type="NCBIfam" id="TIGR00450">
    <property type="entry name" value="mnmE_trmE_thdF"/>
    <property type="match status" value="1"/>
</dbReference>
<dbReference type="CDD" id="cd04164">
    <property type="entry name" value="trmE"/>
    <property type="match status" value="1"/>
</dbReference>
<feature type="binding site" evidence="6">
    <location>
        <position position="255"/>
    </location>
    <ligand>
        <name>Mg(2+)</name>
        <dbReference type="ChEBI" id="CHEBI:18420"/>
    </ligand>
</feature>
<feature type="domain" description="MnmE helical" evidence="10">
    <location>
        <begin position="127"/>
        <end position="457"/>
    </location>
</feature>
<evidence type="ECO:0000259" key="8">
    <source>
        <dbReference type="Pfam" id="PF01926"/>
    </source>
</evidence>
<dbReference type="Pfam" id="PF10396">
    <property type="entry name" value="TrmE_N"/>
    <property type="match status" value="1"/>
</dbReference>
<feature type="domain" description="G" evidence="8">
    <location>
        <begin position="223"/>
        <end position="340"/>
    </location>
</feature>
<dbReference type="Gene3D" id="3.40.50.300">
    <property type="entry name" value="P-loop containing nucleotide triphosphate hydrolases"/>
    <property type="match status" value="1"/>
</dbReference>
<dbReference type="AlphaFoldDB" id="A0A0H5BX00"/>
<keyword evidence="6" id="KW-0460">Magnesium</keyword>
<sequence length="460" mass="51654">MKCTKNFDTIAAISTPLGCGGIGVIRISGSLVVPVIIPKILKESLFPNKAKYLSFFDEKKKVLDKGIALFFSSPFSFTGEDVLELQGHGNPVILNILLKRVISFPGVRMARPGEFSERAFYNKKLDLIQAEAIFDFINADSAYSASLAMSSMQGTFSTIINKLVEDLIKIRVYIEGILNFPNENFTGFSEDIMKSHLDDILVKLEKVCVEAHKSNRSYSGMNFVIVGESNVGKSSLLNKLIKKEVAIVSKIVGTTRDILRYKIYLNGISFNIIDTAGFNDNVKNEIERIGIQRTFFEMKNADHILFMIDAKFVISNISDISNIGFFSQIPKEIPTTIIRNKSDLVGEFPKKNKISRYTIITLSIKFDQGISLLQEYLMQCCINNSVGTEGKLLARERHLNALYSAKDHLIKSKKYFRDNSYNELVAEELRLAQIALDEITGKFSSDDLIKKIFSTFCIGK</sequence>
<keyword evidence="3 6" id="KW-0547">Nucleotide-binding</keyword>
<name>A0A0H5BX00_9ENTR</name>
<feature type="binding site" evidence="6">
    <location>
        <position position="234"/>
    </location>
    <ligand>
        <name>Mg(2+)</name>
        <dbReference type="ChEBI" id="CHEBI:18420"/>
    </ligand>
</feature>
<evidence type="ECO:0000259" key="9">
    <source>
        <dbReference type="Pfam" id="PF10396"/>
    </source>
</evidence>
<dbReference type="PANTHER" id="PTHR42714:SF2">
    <property type="entry name" value="TRNA MODIFICATION GTPASE GTPBP3, MITOCHONDRIAL"/>
    <property type="match status" value="1"/>
</dbReference>
<dbReference type="Pfam" id="PF12631">
    <property type="entry name" value="MnmE_helical"/>
    <property type="match status" value="1"/>
</dbReference>
<dbReference type="Pfam" id="PF01926">
    <property type="entry name" value="MMR_HSR1"/>
    <property type="match status" value="1"/>
</dbReference>
<dbReference type="Gene3D" id="3.30.1360.120">
    <property type="entry name" value="Probable tRNA modification gtpase trme, domain 1"/>
    <property type="match status" value="1"/>
</dbReference>
<evidence type="ECO:0000313" key="11">
    <source>
        <dbReference type="EMBL" id="CEN32238.1"/>
    </source>
</evidence>
<feature type="binding site" evidence="6">
    <location>
        <position position="460"/>
    </location>
    <ligand>
        <name>(6S)-5-formyl-5,6,7,8-tetrahydrofolate</name>
        <dbReference type="ChEBI" id="CHEBI:57457"/>
    </ligand>
</feature>
<dbReference type="GO" id="GO:0046872">
    <property type="term" value="F:metal ion binding"/>
    <property type="evidence" value="ECO:0007669"/>
    <property type="project" value="UniProtKB-KW"/>
</dbReference>
<feature type="binding site" evidence="6">
    <location>
        <position position="251"/>
    </location>
    <ligand>
        <name>K(+)</name>
        <dbReference type="ChEBI" id="CHEBI:29103"/>
    </ligand>
</feature>
<dbReference type="GO" id="GO:0002098">
    <property type="term" value="P:tRNA wobble uridine modification"/>
    <property type="evidence" value="ECO:0007669"/>
    <property type="project" value="TreeGrafter"/>
</dbReference>
<dbReference type="PATRIC" id="fig|1594731.3.peg.279"/>
<dbReference type="PANTHER" id="PTHR42714">
    <property type="entry name" value="TRNA MODIFICATION GTPASE GTPBP3"/>
    <property type="match status" value="1"/>
</dbReference>
<dbReference type="PRINTS" id="PR00449">
    <property type="entry name" value="RASTRNSFRMNG"/>
</dbReference>
<keyword evidence="2 6" id="KW-0819">tRNA processing</keyword>
<proteinExistence type="inferred from homology"/>
<protein>
    <recommendedName>
        <fullName evidence="6">tRNA modification GTPase MnmE</fullName>
        <ecNumber evidence="6">3.6.-.-</ecNumber>
    </recommendedName>
</protein>
<dbReference type="InterPro" id="IPR006073">
    <property type="entry name" value="GTP-bd"/>
</dbReference>
<dbReference type="GO" id="GO:0003924">
    <property type="term" value="F:GTPase activity"/>
    <property type="evidence" value="ECO:0007669"/>
    <property type="project" value="UniProtKB-UniRule"/>
</dbReference>
<evidence type="ECO:0000256" key="4">
    <source>
        <dbReference type="ARBA" id="ARBA00022958"/>
    </source>
</evidence>
<dbReference type="HAMAP" id="MF_00379">
    <property type="entry name" value="GTPase_MnmE"/>
    <property type="match status" value="1"/>
</dbReference>
<dbReference type="GO" id="GO:0005829">
    <property type="term" value="C:cytosol"/>
    <property type="evidence" value="ECO:0007669"/>
    <property type="project" value="TreeGrafter"/>
</dbReference>
<dbReference type="InterPro" id="IPR027368">
    <property type="entry name" value="MnmE_dom2"/>
</dbReference>
<dbReference type="InterPro" id="IPR031168">
    <property type="entry name" value="G_TrmE"/>
</dbReference>
<feature type="binding site" evidence="6">
    <location>
        <begin position="249"/>
        <end position="255"/>
    </location>
    <ligand>
        <name>GTP</name>
        <dbReference type="ChEBI" id="CHEBI:37565"/>
    </ligand>
</feature>
<feature type="binding site" evidence="6">
    <location>
        <position position="84"/>
    </location>
    <ligand>
        <name>(6S)-5-formyl-5,6,7,8-tetrahydrofolate</name>
        <dbReference type="ChEBI" id="CHEBI:57457"/>
    </ligand>
</feature>
<feature type="binding site" evidence="6">
    <location>
        <position position="249"/>
    </location>
    <ligand>
        <name>K(+)</name>
        <dbReference type="ChEBI" id="CHEBI:29103"/>
    </ligand>
</feature>
<comment type="similarity">
    <text evidence="1 6 7">Belongs to the TRAFAC class TrmE-Era-EngA-EngB-Septin-like GTPase superfamily. TrmE GTPase family.</text>
</comment>
<evidence type="ECO:0000256" key="7">
    <source>
        <dbReference type="RuleBase" id="RU003313"/>
    </source>
</evidence>
<dbReference type="InterPro" id="IPR018948">
    <property type="entry name" value="GTP-bd_TrmE_N"/>
</dbReference>
<feature type="binding site" evidence="6">
    <location>
        <position position="254"/>
    </location>
    <ligand>
        <name>K(+)</name>
        <dbReference type="ChEBI" id="CHEBI:29103"/>
    </ligand>
</feature>
<comment type="subcellular location">
    <subcellularLocation>
        <location evidence="6">Cytoplasm</location>
    </subcellularLocation>
</comment>
<accession>A0A0H5BX00</accession>
<dbReference type="InterPro" id="IPR005225">
    <property type="entry name" value="Small_GTP-bd"/>
</dbReference>
<feature type="binding site" evidence="6">
    <location>
        <position position="230"/>
    </location>
    <ligand>
        <name>K(+)</name>
        <dbReference type="ChEBI" id="CHEBI:29103"/>
    </ligand>
</feature>
<dbReference type="NCBIfam" id="TIGR00231">
    <property type="entry name" value="small_GTP"/>
    <property type="match status" value="1"/>
</dbReference>
<dbReference type="InterPro" id="IPR027417">
    <property type="entry name" value="P-loop_NTPase"/>
</dbReference>
<feature type="binding site" evidence="6">
    <location>
        <begin position="230"/>
        <end position="235"/>
    </location>
    <ligand>
        <name>GTP</name>
        <dbReference type="ChEBI" id="CHEBI:37565"/>
    </ligand>
</feature>
<dbReference type="InterPro" id="IPR004520">
    <property type="entry name" value="GTPase_MnmE"/>
</dbReference>
<dbReference type="CDD" id="cd14858">
    <property type="entry name" value="TrmE_N"/>
    <property type="match status" value="1"/>
</dbReference>
<feature type="binding site" evidence="6">
    <location>
        <position position="124"/>
    </location>
    <ligand>
        <name>(6S)-5-formyl-5,6,7,8-tetrahydrofolate</name>
        <dbReference type="ChEBI" id="CHEBI:57457"/>
    </ligand>
</feature>
<feature type="domain" description="GTP-binding protein TrmE N-terminal" evidence="9">
    <location>
        <begin position="9"/>
        <end position="124"/>
    </location>
</feature>
<evidence type="ECO:0000256" key="5">
    <source>
        <dbReference type="ARBA" id="ARBA00023134"/>
    </source>
</evidence>
<dbReference type="GO" id="GO:0030488">
    <property type="term" value="P:tRNA methylation"/>
    <property type="evidence" value="ECO:0007669"/>
    <property type="project" value="TreeGrafter"/>
</dbReference>
<keyword evidence="5 6" id="KW-0342">GTP-binding</keyword>
<keyword evidence="12" id="KW-1185">Reference proteome</keyword>
<feature type="binding site" evidence="6">
    <location>
        <begin position="274"/>
        <end position="277"/>
    </location>
    <ligand>
        <name>GTP</name>
        <dbReference type="ChEBI" id="CHEBI:37565"/>
    </ligand>
</feature>
<dbReference type="STRING" id="1594731.WEOB_302"/>
<feature type="binding site" evidence="6">
    <location>
        <position position="26"/>
    </location>
    <ligand>
        <name>(6S)-5-formyl-5,6,7,8-tetrahydrofolate</name>
        <dbReference type="ChEBI" id="CHEBI:57457"/>
    </ligand>
</feature>
<comment type="cofactor">
    <cofactor evidence="6">
        <name>K(+)</name>
        <dbReference type="ChEBI" id="CHEBI:29103"/>
    </cofactor>
    <text evidence="6">Binds 1 potassium ion per subunit.</text>
</comment>
<dbReference type="EMBL" id="LN774881">
    <property type="protein sequence ID" value="CEN32238.1"/>
    <property type="molecule type" value="Genomic_DNA"/>
</dbReference>
<keyword evidence="6" id="KW-0963">Cytoplasm</keyword>
<dbReference type="Gene3D" id="1.20.120.430">
    <property type="entry name" value="tRNA modification GTPase MnmE domain 2"/>
    <property type="match status" value="1"/>
</dbReference>
<dbReference type="InterPro" id="IPR027266">
    <property type="entry name" value="TrmE/GcvT-like"/>
</dbReference>
<dbReference type="RefSeq" id="WP_281263782.1">
    <property type="nucleotide sequence ID" value="NZ_LN774881.1"/>
</dbReference>
<keyword evidence="6" id="KW-0378">Hydrolase</keyword>
<organism evidence="11 12">
    <name type="scientific">Candidatus Westeberhardia cardiocondylae</name>
    <dbReference type="NCBI Taxonomy" id="1594731"/>
    <lineage>
        <taxon>Bacteria</taxon>
        <taxon>Pseudomonadati</taxon>
        <taxon>Pseudomonadota</taxon>
        <taxon>Gammaproteobacteria</taxon>
        <taxon>Enterobacterales</taxon>
        <taxon>Enterobacteriaceae</taxon>
        <taxon>ant endosymbionts</taxon>
        <taxon>Candidatus Westeberhardia</taxon>
    </lineage>
</organism>
<evidence type="ECO:0000256" key="3">
    <source>
        <dbReference type="ARBA" id="ARBA00022741"/>
    </source>
</evidence>
<dbReference type="KEGG" id="wca:WEOB_302"/>
<keyword evidence="6" id="KW-0479">Metal-binding</keyword>
<keyword evidence="4 6" id="KW-0630">Potassium</keyword>
<evidence type="ECO:0000313" key="12">
    <source>
        <dbReference type="Proteomes" id="UP000242753"/>
    </source>
</evidence>
<reference evidence="12" key="1">
    <citation type="submission" date="2015-01" db="EMBL/GenBank/DDBJ databases">
        <authorList>
            <person name="Manzano-Marin A."/>
            <person name="Manzano-Marin A."/>
        </authorList>
    </citation>
    <scope>NUCLEOTIDE SEQUENCE [LARGE SCALE GENOMIC DNA]</scope>
    <source>
        <strain evidence="12">obscurior</strain>
    </source>
</reference>
<dbReference type="Proteomes" id="UP000242753">
    <property type="component" value="Chromosome I"/>
</dbReference>
<dbReference type="InterPro" id="IPR025867">
    <property type="entry name" value="MnmE_helical"/>
</dbReference>
<dbReference type="GO" id="GO:0005525">
    <property type="term" value="F:GTP binding"/>
    <property type="evidence" value="ECO:0007669"/>
    <property type="project" value="UniProtKB-UniRule"/>
</dbReference>
<evidence type="ECO:0000256" key="6">
    <source>
        <dbReference type="HAMAP-Rule" id="MF_00379"/>
    </source>
</evidence>
<evidence type="ECO:0000256" key="2">
    <source>
        <dbReference type="ARBA" id="ARBA00022694"/>
    </source>
</evidence>
<evidence type="ECO:0000256" key="1">
    <source>
        <dbReference type="ARBA" id="ARBA00011043"/>
    </source>
</evidence>
<dbReference type="SUPFAM" id="SSF52540">
    <property type="entry name" value="P-loop containing nucleoside triphosphate hydrolases"/>
    <property type="match status" value="1"/>
</dbReference>
<comment type="caution">
    <text evidence="6">Lacks conserved residue(s) required for the propagation of feature annotation.</text>
</comment>
<dbReference type="EC" id="3.6.-.-" evidence="6"/>
<evidence type="ECO:0000259" key="10">
    <source>
        <dbReference type="Pfam" id="PF12631"/>
    </source>
</evidence>
<comment type="function">
    <text evidence="6">Exhibits a very high intrinsic GTPase hydrolysis rate. Involved in the addition of a carboxymethylaminomethyl (cmnm) group at the wobble position (U34) of certain tRNAs, forming tRNA-cmnm(5)s(2)U34.</text>
</comment>
<comment type="subunit">
    <text evidence="6">Homodimer. Heterotetramer of two MnmE and two MnmG subunits.</text>
</comment>